<proteinExistence type="predicted"/>
<dbReference type="STRING" id="1913578.LPB140_06925"/>
<dbReference type="EMBL" id="CP018154">
    <property type="protein sequence ID" value="APG62561.1"/>
    <property type="molecule type" value="Genomic_DNA"/>
</dbReference>
<dbReference type="RefSeq" id="WP_072559212.1">
    <property type="nucleotide sequence ID" value="NZ_CP018154.1"/>
</dbReference>
<dbReference type="OrthoDB" id="7595434at2"/>
<sequence>MTDNESRNRLIIAGALSLANIALVTSLVGASVAMSGQSYAQGQNSAAIEKPNRAVACPSGWRHPNGNTKLCEPMGSSSPKIYAKKAEATCAGGYFKVYRVWCSTRK</sequence>
<protein>
    <submittedName>
        <fullName evidence="1">Uncharacterized protein</fullName>
    </submittedName>
</protein>
<name>A0A1L3JBQ4_9SPHN</name>
<accession>A0A1L3JBQ4</accession>
<gene>
    <name evidence="1" type="ORF">LPB140_06925</name>
</gene>
<evidence type="ECO:0000313" key="1">
    <source>
        <dbReference type="EMBL" id="APG62561.1"/>
    </source>
</evidence>
<dbReference type="AlphaFoldDB" id="A0A1L3JBQ4"/>
<dbReference type="KEGG" id="sphl:LPB140_06925"/>
<organism evidence="1 2">
    <name type="scientific">Sphingorhabdus lutea</name>
    <dbReference type="NCBI Taxonomy" id="1913578"/>
    <lineage>
        <taxon>Bacteria</taxon>
        <taxon>Pseudomonadati</taxon>
        <taxon>Pseudomonadota</taxon>
        <taxon>Alphaproteobacteria</taxon>
        <taxon>Sphingomonadales</taxon>
        <taxon>Sphingomonadaceae</taxon>
        <taxon>Sphingorhabdus</taxon>
    </lineage>
</organism>
<evidence type="ECO:0000313" key="2">
    <source>
        <dbReference type="Proteomes" id="UP000242561"/>
    </source>
</evidence>
<keyword evidence="2" id="KW-1185">Reference proteome</keyword>
<reference evidence="1 2" key="1">
    <citation type="submission" date="2016-11" db="EMBL/GenBank/DDBJ databases">
        <title>Sphingorhabdus sp. LPB0140, isolated from marine environment.</title>
        <authorList>
            <person name="Kim E."/>
            <person name="Yi H."/>
        </authorList>
    </citation>
    <scope>NUCLEOTIDE SEQUENCE [LARGE SCALE GENOMIC DNA]</scope>
    <source>
        <strain evidence="1 2">LPB0140</strain>
    </source>
</reference>
<dbReference type="Proteomes" id="UP000242561">
    <property type="component" value="Chromosome"/>
</dbReference>